<accession>A0A929N412</accession>
<evidence type="ECO:0000313" key="1">
    <source>
        <dbReference type="EMBL" id="MBF0940349.1"/>
    </source>
</evidence>
<dbReference type="Proteomes" id="UP000718630">
    <property type="component" value="Unassembled WGS sequence"/>
</dbReference>
<gene>
    <name evidence="1" type="ORF">HXK03_05680</name>
</gene>
<proteinExistence type="predicted"/>
<sequence length="92" mass="9396">MDIEIDTALVRRIGGESQRCSDSLNAVSVADGSGGQLGGAYSSVIDLLQAAVGEVAKATAQTAENASHAADLHDTVEEQISDSLSAILPQLD</sequence>
<name>A0A929N412_9ACTO</name>
<reference evidence="1" key="1">
    <citation type="submission" date="2020-04" db="EMBL/GenBank/DDBJ databases">
        <title>Deep metagenomics examines the oral microbiome during advanced dental caries in children, revealing novel taxa and co-occurrences with host molecules.</title>
        <authorList>
            <person name="Baker J.L."/>
            <person name="Morton J.T."/>
            <person name="Dinis M."/>
            <person name="Alvarez R."/>
            <person name="Tran N.C."/>
            <person name="Knight R."/>
            <person name="Edlund A."/>
        </authorList>
    </citation>
    <scope>NUCLEOTIDE SEQUENCE</scope>
    <source>
        <strain evidence="1">JCVI_32_bin.64</strain>
    </source>
</reference>
<protein>
    <submittedName>
        <fullName evidence="1">Aspartate carbamoyltransferase</fullName>
    </submittedName>
</protein>
<dbReference type="AlphaFoldDB" id="A0A929N412"/>
<organism evidence="1 2">
    <name type="scientific">Schaalia georgiae</name>
    <dbReference type="NCBI Taxonomy" id="52768"/>
    <lineage>
        <taxon>Bacteria</taxon>
        <taxon>Bacillati</taxon>
        <taxon>Actinomycetota</taxon>
        <taxon>Actinomycetes</taxon>
        <taxon>Actinomycetales</taxon>
        <taxon>Actinomycetaceae</taxon>
        <taxon>Schaalia</taxon>
    </lineage>
</organism>
<dbReference type="EMBL" id="JABZFZ010000285">
    <property type="protein sequence ID" value="MBF0940349.1"/>
    <property type="molecule type" value="Genomic_DNA"/>
</dbReference>
<evidence type="ECO:0000313" key="2">
    <source>
        <dbReference type="Proteomes" id="UP000718630"/>
    </source>
</evidence>
<comment type="caution">
    <text evidence="1">The sequence shown here is derived from an EMBL/GenBank/DDBJ whole genome shotgun (WGS) entry which is preliminary data.</text>
</comment>